<dbReference type="InterPro" id="IPR052893">
    <property type="entry name" value="TCS_response_regulator"/>
</dbReference>
<dbReference type="GO" id="GO:0000160">
    <property type="term" value="P:phosphorelay signal transduction system"/>
    <property type="evidence" value="ECO:0007669"/>
    <property type="project" value="InterPro"/>
</dbReference>
<dbReference type="Proteomes" id="UP000588604">
    <property type="component" value="Unassembled WGS sequence"/>
</dbReference>
<dbReference type="SUPFAM" id="SSF52172">
    <property type="entry name" value="CheY-like"/>
    <property type="match status" value="1"/>
</dbReference>
<protein>
    <submittedName>
        <fullName evidence="3">CheY-like chemotaxis protein</fullName>
    </submittedName>
</protein>
<feature type="modified residue" description="4-aspartylphosphate" evidence="1">
    <location>
        <position position="59"/>
    </location>
</feature>
<evidence type="ECO:0000256" key="1">
    <source>
        <dbReference type="PROSITE-ProRule" id="PRU00169"/>
    </source>
</evidence>
<evidence type="ECO:0000313" key="3">
    <source>
        <dbReference type="EMBL" id="MBB6327873.1"/>
    </source>
</evidence>
<dbReference type="Pfam" id="PF00072">
    <property type="entry name" value="Response_reg"/>
    <property type="match status" value="1"/>
</dbReference>
<accession>A0A841MLW4</accession>
<dbReference type="PANTHER" id="PTHR44520:SF1">
    <property type="entry name" value="TWO-COMPONENT SYSTEM REGULATORY PROTEIN"/>
    <property type="match status" value="1"/>
</dbReference>
<dbReference type="Gene3D" id="3.40.50.2300">
    <property type="match status" value="1"/>
</dbReference>
<dbReference type="PANTHER" id="PTHR44520">
    <property type="entry name" value="RESPONSE REGULATOR RCP1-RELATED"/>
    <property type="match status" value="1"/>
</dbReference>
<sequence>MNDKLTIFYADDDPDDQDFFKIIIDRMSEKYEVMQHMDGIQLLEALENPPPSPHVIFLDINMPRMNGIEVLKRVRQSEKFGKLPIVIFSTSKEGSVIQETLELGANYYVPKSAGFKELKKSIEHSLQINWETFVPDSNTFLYKDN</sequence>
<dbReference type="AlphaFoldDB" id="A0A841MLW4"/>
<dbReference type="EMBL" id="JACIJO010000003">
    <property type="protein sequence ID" value="MBB6327873.1"/>
    <property type="molecule type" value="Genomic_DNA"/>
</dbReference>
<dbReference type="PROSITE" id="PS50110">
    <property type="entry name" value="RESPONSE_REGULATORY"/>
    <property type="match status" value="1"/>
</dbReference>
<evidence type="ECO:0000259" key="2">
    <source>
        <dbReference type="PROSITE" id="PS50110"/>
    </source>
</evidence>
<evidence type="ECO:0000313" key="4">
    <source>
        <dbReference type="Proteomes" id="UP000588604"/>
    </source>
</evidence>
<name>A0A841MLW4_9BACT</name>
<dbReference type="InterPro" id="IPR001789">
    <property type="entry name" value="Sig_transdc_resp-reg_receiver"/>
</dbReference>
<organism evidence="3 4">
    <name type="scientific">Algoriphagus iocasae</name>
    <dbReference type="NCBI Taxonomy" id="1836499"/>
    <lineage>
        <taxon>Bacteria</taxon>
        <taxon>Pseudomonadati</taxon>
        <taxon>Bacteroidota</taxon>
        <taxon>Cytophagia</taxon>
        <taxon>Cytophagales</taxon>
        <taxon>Cyclobacteriaceae</taxon>
        <taxon>Algoriphagus</taxon>
    </lineage>
</organism>
<dbReference type="InterPro" id="IPR011006">
    <property type="entry name" value="CheY-like_superfamily"/>
</dbReference>
<dbReference type="RefSeq" id="WP_184496621.1">
    <property type="nucleotide sequence ID" value="NZ_JACIJO010000003.1"/>
</dbReference>
<proteinExistence type="predicted"/>
<keyword evidence="1" id="KW-0597">Phosphoprotein</keyword>
<comment type="caution">
    <text evidence="3">The sequence shown here is derived from an EMBL/GenBank/DDBJ whole genome shotgun (WGS) entry which is preliminary data.</text>
</comment>
<dbReference type="SMART" id="SM00448">
    <property type="entry name" value="REC"/>
    <property type="match status" value="1"/>
</dbReference>
<feature type="domain" description="Response regulatory" evidence="2">
    <location>
        <begin position="6"/>
        <end position="126"/>
    </location>
</feature>
<gene>
    <name evidence="3" type="ORF">FHS59_003516</name>
</gene>
<keyword evidence="4" id="KW-1185">Reference proteome</keyword>
<reference evidence="3 4" key="1">
    <citation type="submission" date="2020-08" db="EMBL/GenBank/DDBJ databases">
        <title>Genomic Encyclopedia of Type Strains, Phase IV (KMG-IV): sequencing the most valuable type-strain genomes for metagenomic binning, comparative biology and taxonomic classification.</title>
        <authorList>
            <person name="Goeker M."/>
        </authorList>
    </citation>
    <scope>NUCLEOTIDE SEQUENCE [LARGE SCALE GENOMIC DNA]</scope>
    <source>
        <strain evidence="3 4">DSM 102044</strain>
    </source>
</reference>